<comment type="caution">
    <text evidence="1">The sequence shown here is derived from an EMBL/GenBank/DDBJ whole genome shotgun (WGS) entry which is preliminary data.</text>
</comment>
<dbReference type="EMBL" id="CAXLJM020000129">
    <property type="protein sequence ID" value="CAL8139589.1"/>
    <property type="molecule type" value="Genomic_DNA"/>
</dbReference>
<evidence type="ECO:0008006" key="3">
    <source>
        <dbReference type="Google" id="ProtNLM"/>
    </source>
</evidence>
<evidence type="ECO:0000313" key="1">
    <source>
        <dbReference type="EMBL" id="CAL8139589.1"/>
    </source>
</evidence>
<name>A0ABP1RZ57_9HEXA</name>
<dbReference type="InterPro" id="IPR036682">
    <property type="entry name" value="OS_D_A10/PebIII_sf"/>
</dbReference>
<dbReference type="InterPro" id="IPR005055">
    <property type="entry name" value="A10/PebIII"/>
</dbReference>
<protein>
    <recommendedName>
        <fullName evidence="3">Odorant-binding protein A10</fullName>
    </recommendedName>
</protein>
<keyword evidence="2" id="KW-1185">Reference proteome</keyword>
<sequence length="149" mass="17383">MRVEAFFIFFVNLAMSRCQRADFKVYKSLLPGPQFPIGGLPLFDEHINGHLILKHRFLLKFHLRCILMGAQCDIIGRWLKPRVEKIFIENKCESCTATQTKLVYAWVNKFIDENPELFRAALAKYAENMGIKLPPDERQRMIQQLGKDP</sequence>
<evidence type="ECO:0000313" key="2">
    <source>
        <dbReference type="Proteomes" id="UP001642540"/>
    </source>
</evidence>
<dbReference type="SUPFAM" id="SSF100910">
    <property type="entry name" value="Chemosensory protein Csp2"/>
    <property type="match status" value="1"/>
</dbReference>
<accession>A0ABP1RZ57</accession>
<dbReference type="Pfam" id="PF03392">
    <property type="entry name" value="OS-D"/>
    <property type="match status" value="1"/>
</dbReference>
<reference evidence="1 2" key="1">
    <citation type="submission" date="2024-08" db="EMBL/GenBank/DDBJ databases">
        <authorList>
            <person name="Cucini C."/>
            <person name="Frati F."/>
        </authorList>
    </citation>
    <scope>NUCLEOTIDE SEQUENCE [LARGE SCALE GENOMIC DNA]</scope>
</reference>
<proteinExistence type="predicted"/>
<organism evidence="1 2">
    <name type="scientific">Orchesella dallaii</name>
    <dbReference type="NCBI Taxonomy" id="48710"/>
    <lineage>
        <taxon>Eukaryota</taxon>
        <taxon>Metazoa</taxon>
        <taxon>Ecdysozoa</taxon>
        <taxon>Arthropoda</taxon>
        <taxon>Hexapoda</taxon>
        <taxon>Collembola</taxon>
        <taxon>Entomobryomorpha</taxon>
        <taxon>Entomobryoidea</taxon>
        <taxon>Orchesellidae</taxon>
        <taxon>Orchesellinae</taxon>
        <taxon>Orchesella</taxon>
    </lineage>
</organism>
<dbReference type="Gene3D" id="1.10.2080.10">
    <property type="entry name" value="Insect odorant-binding protein A10/Ejaculatory bulb-specific protein 3"/>
    <property type="match status" value="1"/>
</dbReference>
<gene>
    <name evidence="1" type="ORF">ODALV1_LOCUS27899</name>
</gene>
<dbReference type="Proteomes" id="UP001642540">
    <property type="component" value="Unassembled WGS sequence"/>
</dbReference>